<proteinExistence type="predicted"/>
<organism evidence="2 3">
    <name type="scientific">Mucuna pruriens</name>
    <name type="common">Velvet bean</name>
    <name type="synonym">Dolichos pruriens</name>
    <dbReference type="NCBI Taxonomy" id="157652"/>
    <lineage>
        <taxon>Eukaryota</taxon>
        <taxon>Viridiplantae</taxon>
        <taxon>Streptophyta</taxon>
        <taxon>Embryophyta</taxon>
        <taxon>Tracheophyta</taxon>
        <taxon>Spermatophyta</taxon>
        <taxon>Magnoliopsida</taxon>
        <taxon>eudicotyledons</taxon>
        <taxon>Gunneridae</taxon>
        <taxon>Pentapetalae</taxon>
        <taxon>rosids</taxon>
        <taxon>fabids</taxon>
        <taxon>Fabales</taxon>
        <taxon>Fabaceae</taxon>
        <taxon>Papilionoideae</taxon>
        <taxon>50 kb inversion clade</taxon>
        <taxon>NPAAA clade</taxon>
        <taxon>indigoferoid/millettioid clade</taxon>
        <taxon>Phaseoleae</taxon>
        <taxon>Mucuna</taxon>
    </lineage>
</organism>
<evidence type="ECO:0000256" key="1">
    <source>
        <dbReference type="SAM" id="Phobius"/>
    </source>
</evidence>
<sequence length="189" mass="22175">MEKVLMSKGKELLLLKLSQVQNIFLMLHMKKESLADLGRHQRLVGSPGQGLLYWNKDHTQVLMFYFILCFYNIVGGNLVSWHGKEKGKRLWLDLMLRLNIVLWRFGRIEQVLFGCIVTSYLSSNEQLLTFSFTKSLKGPLVEFIYNKLVLSIIDDFSRMTWVYSLKKNKKFFEYSRSLKPLSRNKVGNI</sequence>
<reference evidence="2" key="1">
    <citation type="submission" date="2018-05" db="EMBL/GenBank/DDBJ databases">
        <title>Draft genome of Mucuna pruriens seed.</title>
        <authorList>
            <person name="Nnadi N.E."/>
            <person name="Vos R."/>
            <person name="Hasami M.H."/>
            <person name="Devisetty U.K."/>
            <person name="Aguiy J.C."/>
        </authorList>
    </citation>
    <scope>NUCLEOTIDE SEQUENCE [LARGE SCALE GENOMIC DNA]</scope>
    <source>
        <strain evidence="2">JCA_2017</strain>
    </source>
</reference>
<accession>A0A371HU23</accession>
<keyword evidence="1" id="KW-0472">Membrane</keyword>
<dbReference type="Proteomes" id="UP000257109">
    <property type="component" value="Unassembled WGS sequence"/>
</dbReference>
<gene>
    <name evidence="2" type="ORF">CR513_09743</name>
</gene>
<dbReference type="EMBL" id="QJKJ01001712">
    <property type="protein sequence ID" value="RDY06295.1"/>
    <property type="molecule type" value="Genomic_DNA"/>
</dbReference>
<keyword evidence="1" id="KW-1133">Transmembrane helix</keyword>
<dbReference type="AlphaFoldDB" id="A0A371HU23"/>
<keyword evidence="3" id="KW-1185">Reference proteome</keyword>
<comment type="caution">
    <text evidence="2">The sequence shown here is derived from an EMBL/GenBank/DDBJ whole genome shotgun (WGS) entry which is preliminary data.</text>
</comment>
<keyword evidence="1" id="KW-0812">Transmembrane</keyword>
<feature type="non-terminal residue" evidence="2">
    <location>
        <position position="1"/>
    </location>
</feature>
<feature type="transmembrane region" description="Helical" evidence="1">
    <location>
        <begin position="62"/>
        <end position="80"/>
    </location>
</feature>
<evidence type="ECO:0000313" key="2">
    <source>
        <dbReference type="EMBL" id="RDY06295.1"/>
    </source>
</evidence>
<protein>
    <submittedName>
        <fullName evidence="2">Uncharacterized protein</fullName>
    </submittedName>
</protein>
<evidence type="ECO:0000313" key="3">
    <source>
        <dbReference type="Proteomes" id="UP000257109"/>
    </source>
</evidence>
<name>A0A371HU23_MUCPR</name>